<evidence type="ECO:0000256" key="6">
    <source>
        <dbReference type="ARBA" id="ARBA00023002"/>
    </source>
</evidence>
<comment type="caution">
    <text evidence="9">The sequence shown here is derived from an EMBL/GenBank/DDBJ whole genome shotgun (WGS) entry which is preliminary data.</text>
</comment>
<dbReference type="CDD" id="cd19145">
    <property type="entry name" value="AKR_AKR13D1"/>
    <property type="match status" value="2"/>
</dbReference>
<protein>
    <recommendedName>
        <fullName evidence="4">ribose-5-phosphate isomerase</fullName>
        <ecNumber evidence="4">5.3.1.6</ecNumber>
    </recommendedName>
</protein>
<organism evidence="9 10">
    <name type="scientific">Gossypium anomalum</name>
    <dbReference type="NCBI Taxonomy" id="47600"/>
    <lineage>
        <taxon>Eukaryota</taxon>
        <taxon>Viridiplantae</taxon>
        <taxon>Streptophyta</taxon>
        <taxon>Embryophyta</taxon>
        <taxon>Tracheophyta</taxon>
        <taxon>Spermatophyta</taxon>
        <taxon>Magnoliopsida</taxon>
        <taxon>eudicotyledons</taxon>
        <taxon>Gunneridae</taxon>
        <taxon>Pentapetalae</taxon>
        <taxon>rosids</taxon>
        <taxon>malvids</taxon>
        <taxon>Malvales</taxon>
        <taxon>Malvaceae</taxon>
        <taxon>Malvoideae</taxon>
        <taxon>Gossypium</taxon>
    </lineage>
</organism>
<feature type="domain" description="NADP-dependent oxidoreductase" evidence="8">
    <location>
        <begin position="703"/>
        <end position="889"/>
    </location>
</feature>
<dbReference type="InterPro" id="IPR004788">
    <property type="entry name" value="Ribose5P_isomerase_type_A"/>
</dbReference>
<keyword evidence="10" id="KW-1185">Reference proteome</keyword>
<dbReference type="NCBIfam" id="TIGR00021">
    <property type="entry name" value="rpiA"/>
    <property type="match status" value="1"/>
</dbReference>
<dbReference type="GO" id="GO:0005737">
    <property type="term" value="C:cytoplasm"/>
    <property type="evidence" value="ECO:0007669"/>
    <property type="project" value="TreeGrafter"/>
</dbReference>
<reference evidence="9 10" key="1">
    <citation type="journal article" date="2021" name="bioRxiv">
        <title>The Gossypium anomalum genome as a resource for cotton improvement and evolutionary analysis of hybrid incompatibility.</title>
        <authorList>
            <person name="Grover C.E."/>
            <person name="Yuan D."/>
            <person name="Arick M.A."/>
            <person name="Miller E.R."/>
            <person name="Hu G."/>
            <person name="Peterson D.G."/>
            <person name="Wendel J.F."/>
            <person name="Udall J.A."/>
        </authorList>
    </citation>
    <scope>NUCLEOTIDE SEQUENCE [LARGE SCALE GENOMIC DNA]</scope>
    <source>
        <strain evidence="9">JFW-Udall</strain>
        <tissue evidence="9">Leaf</tissue>
    </source>
</reference>
<evidence type="ECO:0000313" key="9">
    <source>
        <dbReference type="EMBL" id="KAG8487072.1"/>
    </source>
</evidence>
<dbReference type="SUPFAM" id="SSF75445">
    <property type="entry name" value="D-ribose-5-phosphate isomerase (RpiA), lid domain"/>
    <property type="match status" value="1"/>
</dbReference>
<dbReference type="InterPro" id="IPR020672">
    <property type="entry name" value="Ribose5P_isomerase_typA_subgr"/>
</dbReference>
<dbReference type="Pfam" id="PF00248">
    <property type="entry name" value="Aldo_ket_red"/>
    <property type="match status" value="5"/>
</dbReference>
<keyword evidence="5" id="KW-0521">NADP</keyword>
<dbReference type="PANTHER" id="PTHR43625:SF81">
    <property type="entry name" value="OS01G0618100 PROTEIN"/>
    <property type="match status" value="1"/>
</dbReference>
<dbReference type="GO" id="GO:0009052">
    <property type="term" value="P:pentose-phosphate shunt, non-oxidative branch"/>
    <property type="evidence" value="ECO:0007669"/>
    <property type="project" value="InterPro"/>
</dbReference>
<dbReference type="OrthoDB" id="37537at2759"/>
<dbReference type="InterPro" id="IPR037171">
    <property type="entry name" value="NagB/RpiA_transferase-like"/>
</dbReference>
<evidence type="ECO:0000256" key="4">
    <source>
        <dbReference type="ARBA" id="ARBA00011959"/>
    </source>
</evidence>
<evidence type="ECO:0000259" key="8">
    <source>
        <dbReference type="Pfam" id="PF00248"/>
    </source>
</evidence>
<dbReference type="GO" id="GO:0016491">
    <property type="term" value="F:oxidoreductase activity"/>
    <property type="evidence" value="ECO:0007669"/>
    <property type="project" value="UniProtKB-KW"/>
</dbReference>
<evidence type="ECO:0000256" key="7">
    <source>
        <dbReference type="ARBA" id="ARBA00023235"/>
    </source>
</evidence>
<dbReference type="SUPFAM" id="SSF100950">
    <property type="entry name" value="NagB/RpiA/CoA transferase-like"/>
    <property type="match status" value="1"/>
</dbReference>
<evidence type="ECO:0000256" key="5">
    <source>
        <dbReference type="ARBA" id="ARBA00022857"/>
    </source>
</evidence>
<proteinExistence type="inferred from homology"/>
<dbReference type="EC" id="5.3.1.6" evidence="4"/>
<comment type="pathway">
    <text evidence="2">Carbohydrate degradation; pentose phosphate pathway; D-ribose 5-phosphate from D-ribulose 5-phosphate (non-oxidative stage): step 1/1.</text>
</comment>
<evidence type="ECO:0000313" key="10">
    <source>
        <dbReference type="Proteomes" id="UP000701853"/>
    </source>
</evidence>
<dbReference type="Gene3D" id="3.40.50.1360">
    <property type="match status" value="1"/>
</dbReference>
<accession>A0A8J6CTP6</accession>
<feature type="domain" description="NADP-dependent oxidoreductase" evidence="8">
    <location>
        <begin position="896"/>
        <end position="962"/>
    </location>
</feature>
<evidence type="ECO:0000256" key="3">
    <source>
        <dbReference type="ARBA" id="ARBA00008088"/>
    </source>
</evidence>
<dbReference type="EMBL" id="JAHUZN010000008">
    <property type="protein sequence ID" value="KAG8487072.1"/>
    <property type="molecule type" value="Genomic_DNA"/>
</dbReference>
<name>A0A8J6CTP6_9ROSI</name>
<feature type="domain" description="NADP-dependent oxidoreductase" evidence="8">
    <location>
        <begin position="369"/>
        <end position="657"/>
    </location>
</feature>
<sequence length="1601" mass="178914">MAIQIPRVKLGSQGFEVSKLGFGCMGLSSHNVSVSDEVGIAIIKHAFERGITHFDTADFYGPKTNEIMVGKALKHLPREKVQLASKFGIENMGPDGPVINGTPEFVRSSLEASLQRLDVDYIDLYYIIRVDTNTPIEDTMEELKKLVEEGKIKYIGISEASPETIRRAHAVHPLTAVQIEWSLWTRDVEEEIIPLCRELGIGIVPYSPLGRGFFAGKAKGDGLFPRFQGENLEKNRILYSKVEKLAEKYGCTPAQLALSWVLHQGDDVAPIPGTTKIKNLDSNIESVKVKLTKEDLKEISDVIPTHEVAGEILLAIWQYTTKEEHLVIREAFVYSTQRRRRRRRTKRKQKMAIEIPRVKLGTQGFEVSKLGFGCMSLTGHDHSVSDEDGIAIIKHAVERGVTHIDTADLYGPKTNEILVGKALKHLPREKVQLATKFGVESMGPDGPVINGTPEFVRSSLEASLQRLDVDYIDLYYIIRVDRNTPIEDTMEELKKLVEEGKIKYIGISEASPETIRRAHAVHPLTAVQLEWSLWTRDVEEELIPLCRELGIGIVAYSPLGHGFFAGKAKEDTSNSSLEVYPRFQGENLEQNRILYSKVEKLAEKHECTPAQLALAWVLHQGDDVSPIPGTTKIKNLDSNIESVKVKLTKEDLKEISDAIPIHERSLCRTQRRRRRRRRKEREQKMAIQIPRVKLGTQGFEVSKLGFGCMGLSGHNNSVSDEAGIAIIKHAFERGITHFDTADMYGPKTNEILVGKVSGKPFLQALKHLPREKVQLATKFGVESMGPGGPVINGTPEFVRSSLEASLQRLDVDYIDLYYIIRVDHKTPIEDTMEELKKLVEEGKIKYIGISEASPETIRRAHAVHPLTAVQLEWSLWTRDVEEEIIPLCRFSGENLEKNRILYSKVEKLAEKHGCTAAQLALAWVLHQGDDVAPIPGTTKIENLDSNIESVKVKLTKEDLKEIIDTIPIHEVAGTIHLEIRQYTTKEEHLVKLKAQIFTQNEEKAKTSPRIHSFPPIKQKPMASLSFLHLSSATRFTPRATPLNHRARTQKSFSIRSQSAPVLSQDELKKLAADKAVESAKSGMVLGLGTGSTAAFVVDKLGQLLSTGQLSNIVGIPTSKRTQEQAASLNIPLSTLDLHPHIDLAIDGADEVDPNLDLVKGRGGALLREKMVEAASSSFIVVADDSKLVSGLGGSGLAMPVEVVQFCWKYNLVRLEGLFKELDCEAKLRLAGDSSEKPYVTDNGNYIVDLYFKNPIKDGFAAGKEISAMEGVVEHGLFLGMATSVIIAGKTERPPWRRKRKQTMVDEQQRVQIPRVKLGTQGLEVLVFKVRVWVYGSFWIFHDPVSDDVGIMIIKHAFEKGITFFNTTDLYGHKTNEILVGKVQLATKFGVESIGPGGLVVSGTPEYVCASLESSLKCLDVDYIDLYYIIRVDTKTPIEETNCKKFVEEGKIKYIGISEASPETIRRAHPVHPITAVQMEWALWTHCGRSISPLQAMFPRFQGENFDKNRILYLKVEKLAEKHVCTAANLHLPGFFIKGMMLPLFLFLLTSYWNNQDKKNLDSNIESLKVKLTEEDLKEISEIIPINEVAGATLPENLMQFT</sequence>
<dbReference type="Gene3D" id="3.20.20.100">
    <property type="entry name" value="NADP-dependent oxidoreductase domain"/>
    <property type="match status" value="4"/>
</dbReference>
<feature type="domain" description="NADP-dependent oxidoreductase" evidence="8">
    <location>
        <begin position="19"/>
        <end position="302"/>
    </location>
</feature>
<dbReference type="InterPro" id="IPR020471">
    <property type="entry name" value="AKR"/>
</dbReference>
<dbReference type="Proteomes" id="UP000701853">
    <property type="component" value="Chromosome 8"/>
</dbReference>
<dbReference type="PRINTS" id="PR00069">
    <property type="entry name" value="ALDKETRDTASE"/>
</dbReference>
<dbReference type="CDD" id="cd01398">
    <property type="entry name" value="RPI_A"/>
    <property type="match status" value="1"/>
</dbReference>
<dbReference type="FunFam" id="3.40.50.1360:FF:000001">
    <property type="entry name" value="Ribose-5-phosphate isomerase A"/>
    <property type="match status" value="1"/>
</dbReference>
<dbReference type="InterPro" id="IPR023210">
    <property type="entry name" value="NADP_OxRdtase_dom"/>
</dbReference>
<comment type="similarity">
    <text evidence="3">Belongs to the ribose 5-phosphate isomerase family.</text>
</comment>
<evidence type="ECO:0000256" key="2">
    <source>
        <dbReference type="ARBA" id="ARBA00004988"/>
    </source>
</evidence>
<evidence type="ECO:0000256" key="1">
    <source>
        <dbReference type="ARBA" id="ARBA00001713"/>
    </source>
</evidence>
<dbReference type="PANTHER" id="PTHR43625">
    <property type="entry name" value="AFLATOXIN B1 ALDEHYDE REDUCTASE"/>
    <property type="match status" value="1"/>
</dbReference>
<feature type="domain" description="NADP-dependent oxidoreductase" evidence="8">
    <location>
        <begin position="1342"/>
        <end position="1484"/>
    </location>
</feature>
<dbReference type="UniPathway" id="UPA00115">
    <property type="reaction ID" value="UER00412"/>
</dbReference>
<dbReference type="Pfam" id="PF06026">
    <property type="entry name" value="Rib_5-P_isom_A"/>
    <property type="match status" value="1"/>
</dbReference>
<keyword evidence="7" id="KW-0413">Isomerase</keyword>
<gene>
    <name evidence="9" type="ORF">CXB51_020758</name>
</gene>
<dbReference type="Gene3D" id="3.30.70.260">
    <property type="match status" value="1"/>
</dbReference>
<keyword evidence="6" id="KW-0560">Oxidoreductase</keyword>
<dbReference type="GO" id="GO:0004751">
    <property type="term" value="F:ribose-5-phosphate isomerase activity"/>
    <property type="evidence" value="ECO:0007669"/>
    <property type="project" value="UniProtKB-EC"/>
</dbReference>
<comment type="catalytic activity">
    <reaction evidence="1">
        <text>aldehydo-D-ribose 5-phosphate = D-ribulose 5-phosphate</text>
        <dbReference type="Rhea" id="RHEA:14657"/>
        <dbReference type="ChEBI" id="CHEBI:58121"/>
        <dbReference type="ChEBI" id="CHEBI:58273"/>
        <dbReference type="EC" id="5.3.1.6"/>
    </reaction>
</comment>
<dbReference type="InterPro" id="IPR050791">
    <property type="entry name" value="Aldo-Keto_reductase"/>
</dbReference>
<dbReference type="InterPro" id="IPR036812">
    <property type="entry name" value="NAD(P)_OxRdtase_dom_sf"/>
</dbReference>
<dbReference type="NCBIfam" id="NF001924">
    <property type="entry name" value="PRK00702.1"/>
    <property type="match status" value="1"/>
</dbReference>
<dbReference type="HAMAP" id="MF_00170">
    <property type="entry name" value="Rib_5P_isom_A"/>
    <property type="match status" value="1"/>
</dbReference>
<dbReference type="SUPFAM" id="SSF51430">
    <property type="entry name" value="NAD(P)-linked oxidoreductase"/>
    <property type="match status" value="4"/>
</dbReference>